<evidence type="ECO:0000313" key="4">
    <source>
        <dbReference type="Proteomes" id="UP001144396"/>
    </source>
</evidence>
<dbReference type="Gene3D" id="2.30.110.10">
    <property type="entry name" value="Electron Transport, Fmn-binding Protein, Chain A"/>
    <property type="match status" value="1"/>
</dbReference>
<dbReference type="GO" id="GO:0005829">
    <property type="term" value="C:cytosol"/>
    <property type="evidence" value="ECO:0007669"/>
    <property type="project" value="TreeGrafter"/>
</dbReference>
<evidence type="ECO:0000313" key="3">
    <source>
        <dbReference type="EMBL" id="GLI27346.1"/>
    </source>
</evidence>
<keyword evidence="4" id="KW-1185">Reference proteome</keyword>
<evidence type="ECO:0000256" key="1">
    <source>
        <dbReference type="ARBA" id="ARBA00023002"/>
    </source>
</evidence>
<accession>A0A9W6FPB0</accession>
<dbReference type="Pfam" id="PF01243">
    <property type="entry name" value="PNPOx_N"/>
    <property type="match status" value="1"/>
</dbReference>
<dbReference type="GO" id="GO:0016627">
    <property type="term" value="F:oxidoreductase activity, acting on the CH-CH group of donors"/>
    <property type="evidence" value="ECO:0007669"/>
    <property type="project" value="TreeGrafter"/>
</dbReference>
<dbReference type="AlphaFoldDB" id="A0A9W6FPB0"/>
<comment type="caution">
    <text evidence="3">The sequence shown here is derived from an EMBL/GenBank/DDBJ whole genome shotgun (WGS) entry which is preliminary data.</text>
</comment>
<keyword evidence="1" id="KW-0560">Oxidoreductase</keyword>
<dbReference type="Proteomes" id="UP001144396">
    <property type="component" value="Unassembled WGS sequence"/>
</dbReference>
<gene>
    <name evidence="3" type="ORF">ARHIZOSPH14_15880</name>
</gene>
<dbReference type="InterPro" id="IPR019965">
    <property type="entry name" value="PPOX_F420-dep_Rv2061_put"/>
</dbReference>
<dbReference type="SUPFAM" id="SSF50475">
    <property type="entry name" value="FMN-binding split barrel"/>
    <property type="match status" value="1"/>
</dbReference>
<dbReference type="NCBIfam" id="TIGR03666">
    <property type="entry name" value="Rv2061_F420"/>
    <property type="match status" value="1"/>
</dbReference>
<dbReference type="InterPro" id="IPR052019">
    <property type="entry name" value="F420H2_bilvrd_red/Heme_oxyg"/>
</dbReference>
<dbReference type="EMBL" id="BSDP01000001">
    <property type="protein sequence ID" value="GLI27346.1"/>
    <property type="molecule type" value="Genomic_DNA"/>
</dbReference>
<dbReference type="InterPro" id="IPR011576">
    <property type="entry name" value="Pyridox_Oxase_N"/>
</dbReference>
<name>A0A9W6FPB0_9MICO</name>
<dbReference type="InterPro" id="IPR012349">
    <property type="entry name" value="Split_barrel_FMN-bd"/>
</dbReference>
<dbReference type="PANTHER" id="PTHR35176">
    <property type="entry name" value="HEME OXYGENASE HI_0854-RELATED"/>
    <property type="match status" value="1"/>
</dbReference>
<sequence length="140" mass="15039">MTEAERPDAPSTTDRDFQAVRDAKYVLLTTFKRDGTGVGTPVWAVPVETDRGTGIRIWTARNTGKVKRIRNGSRVTVAPCSMRGVPTGAAVEAHAVLLDDDDTRGTLEALAARYGMAGRLVTRRARRDVADSAGIEVNAA</sequence>
<organism evidence="3 4">
    <name type="scientific">Agromyces rhizosphaerae</name>
    <dbReference type="NCBI Taxonomy" id="88374"/>
    <lineage>
        <taxon>Bacteria</taxon>
        <taxon>Bacillati</taxon>
        <taxon>Actinomycetota</taxon>
        <taxon>Actinomycetes</taxon>
        <taxon>Micrococcales</taxon>
        <taxon>Microbacteriaceae</taxon>
        <taxon>Agromyces</taxon>
    </lineage>
</organism>
<dbReference type="GO" id="GO:0070967">
    <property type="term" value="F:coenzyme F420 binding"/>
    <property type="evidence" value="ECO:0007669"/>
    <property type="project" value="TreeGrafter"/>
</dbReference>
<dbReference type="RefSeq" id="WP_281883823.1">
    <property type="nucleotide sequence ID" value="NZ_BSDP01000001.1"/>
</dbReference>
<protein>
    <submittedName>
        <fullName evidence="3">PPOX class F420-dependent oxidoreductase</fullName>
    </submittedName>
</protein>
<evidence type="ECO:0000259" key="2">
    <source>
        <dbReference type="Pfam" id="PF01243"/>
    </source>
</evidence>
<dbReference type="PANTHER" id="PTHR35176:SF11">
    <property type="entry name" value="PYRIDOXAMINE 5'-PHOSPHATE OXIDASE FAMILY PROTEIN"/>
    <property type="match status" value="1"/>
</dbReference>
<proteinExistence type="predicted"/>
<feature type="domain" description="Pyridoxamine 5'-phosphate oxidase N-terminal" evidence="2">
    <location>
        <begin position="19"/>
        <end position="138"/>
    </location>
</feature>
<reference evidence="3" key="1">
    <citation type="submission" date="2022-12" db="EMBL/GenBank/DDBJ databases">
        <title>Reference genome sequencing for broad-spectrum identification of bacterial and archaeal isolates by mass spectrometry.</title>
        <authorList>
            <person name="Sekiguchi Y."/>
            <person name="Tourlousse D.M."/>
        </authorList>
    </citation>
    <scope>NUCLEOTIDE SEQUENCE</scope>
    <source>
        <strain evidence="3">14</strain>
    </source>
</reference>